<reference evidence="10 11" key="1">
    <citation type="journal article" date="2021" name="DNA Res.">
        <title>Genome analysis of Candida subhashii reveals its hybrid nature and dual mitochondrial genome conformations.</title>
        <authorList>
            <person name="Mixao V."/>
            <person name="Hegedusova E."/>
            <person name="Saus E."/>
            <person name="Pryszcz L.P."/>
            <person name="Cillingova A."/>
            <person name="Nosek J."/>
            <person name="Gabaldon T."/>
        </authorList>
    </citation>
    <scope>NUCLEOTIDE SEQUENCE [LARGE SCALE GENOMIC DNA]</scope>
    <source>
        <strain evidence="10 11">CBS 10753</strain>
    </source>
</reference>
<comment type="caution">
    <text evidence="10">The sequence shown here is derived from an EMBL/GenBank/DDBJ whole genome shotgun (WGS) entry which is preliminary data.</text>
</comment>
<sequence>MAATNTPNNKKPNRRSRKKRRTQDFSSSEESSSSSSSSEAESDAEIELDQPSLNNNDNNKNINIDDIDIDSDNETSNNRRIPENLSIQQKQQLQSVPFTTTPVSNFTTTSIATTKNIPNANNINNQLDQTKTELNNRYLKLMAMEFENDLDELRKKPDFNENSLVLLAKTLQSGVNMFDPDSLNALLG</sequence>
<evidence type="ECO:0000256" key="6">
    <source>
        <dbReference type="ARBA" id="ARBA00023242"/>
    </source>
</evidence>
<evidence type="ECO:0000259" key="9">
    <source>
        <dbReference type="Pfam" id="PF14615"/>
    </source>
</evidence>
<evidence type="ECO:0000313" key="11">
    <source>
        <dbReference type="Proteomes" id="UP000694255"/>
    </source>
</evidence>
<evidence type="ECO:0000256" key="5">
    <source>
        <dbReference type="ARBA" id="ARBA00022517"/>
    </source>
</evidence>
<proteinExistence type="inferred from homology"/>
<dbReference type="InterPro" id="IPR028217">
    <property type="entry name" value="Rsa3_C"/>
</dbReference>
<feature type="compositionally biased region" description="Low complexity" evidence="8">
    <location>
        <begin position="1"/>
        <end position="10"/>
    </location>
</feature>
<dbReference type="GO" id="GO:0000027">
    <property type="term" value="P:ribosomal large subunit assembly"/>
    <property type="evidence" value="ECO:0007669"/>
    <property type="project" value="TreeGrafter"/>
</dbReference>
<evidence type="ECO:0000256" key="4">
    <source>
        <dbReference type="ARBA" id="ARBA00015339"/>
    </source>
</evidence>
<keyword evidence="6" id="KW-0539">Nucleus</keyword>
<feature type="domain" description="Ribosome-assembly protein 3 C-terminal" evidence="9">
    <location>
        <begin position="134"/>
        <end position="179"/>
    </location>
</feature>
<gene>
    <name evidence="10" type="ORF">J8A68_005721</name>
</gene>
<comment type="function">
    <text evidence="1">Required for efficient biogenesis of the 60S ribosomal subunit.</text>
</comment>
<name>A0A8J5QEG2_9ASCO</name>
<comment type="subcellular location">
    <subcellularLocation>
        <location evidence="2">Nucleus</location>
        <location evidence="2">Nucleolus</location>
    </subcellularLocation>
</comment>
<evidence type="ECO:0000256" key="8">
    <source>
        <dbReference type="SAM" id="MobiDB-lite"/>
    </source>
</evidence>
<evidence type="ECO:0000313" key="10">
    <source>
        <dbReference type="EMBL" id="KAG7660759.1"/>
    </source>
</evidence>
<evidence type="ECO:0000256" key="1">
    <source>
        <dbReference type="ARBA" id="ARBA00003035"/>
    </source>
</evidence>
<accession>A0A8J5QEG2</accession>
<dbReference type="Proteomes" id="UP000694255">
    <property type="component" value="Unassembled WGS sequence"/>
</dbReference>
<dbReference type="AlphaFoldDB" id="A0A8J5QEG2"/>
<dbReference type="GeneID" id="73472521"/>
<dbReference type="Pfam" id="PF14615">
    <property type="entry name" value="Rsa3"/>
    <property type="match status" value="1"/>
</dbReference>
<organism evidence="10 11">
    <name type="scientific">[Candida] subhashii</name>
    <dbReference type="NCBI Taxonomy" id="561895"/>
    <lineage>
        <taxon>Eukaryota</taxon>
        <taxon>Fungi</taxon>
        <taxon>Dikarya</taxon>
        <taxon>Ascomycota</taxon>
        <taxon>Saccharomycotina</taxon>
        <taxon>Pichiomycetes</taxon>
        <taxon>Debaryomycetaceae</taxon>
        <taxon>Spathaspora</taxon>
    </lineage>
</organism>
<feature type="compositionally biased region" description="Low complexity" evidence="8">
    <location>
        <begin position="26"/>
        <end position="39"/>
    </location>
</feature>
<dbReference type="PANTHER" id="PTHR28127:SF1">
    <property type="entry name" value="RIBOSOME ASSEMBLY PROTEIN 3"/>
    <property type="match status" value="1"/>
</dbReference>
<feature type="region of interest" description="Disordered" evidence="8">
    <location>
        <begin position="1"/>
        <end position="79"/>
    </location>
</feature>
<keyword evidence="11" id="KW-1185">Reference proteome</keyword>
<feature type="compositionally biased region" description="Low complexity" evidence="8">
    <location>
        <begin position="54"/>
        <end position="64"/>
    </location>
</feature>
<keyword evidence="5" id="KW-0690">Ribosome biogenesis</keyword>
<dbReference type="PANTHER" id="PTHR28127">
    <property type="entry name" value="RIBOSOME ASSEMBLY PROTEIN 3"/>
    <property type="match status" value="1"/>
</dbReference>
<protein>
    <recommendedName>
        <fullName evidence="4">Ribosome assembly protein 3</fullName>
    </recommendedName>
</protein>
<evidence type="ECO:0000256" key="3">
    <source>
        <dbReference type="ARBA" id="ARBA00006256"/>
    </source>
</evidence>
<feature type="compositionally biased region" description="Basic residues" evidence="8">
    <location>
        <begin position="11"/>
        <end position="21"/>
    </location>
</feature>
<dbReference type="EMBL" id="JAGSYN010000274">
    <property type="protein sequence ID" value="KAG7660759.1"/>
    <property type="molecule type" value="Genomic_DNA"/>
</dbReference>
<evidence type="ECO:0000256" key="7">
    <source>
        <dbReference type="ARBA" id="ARBA00023274"/>
    </source>
</evidence>
<dbReference type="InterPro" id="IPR051898">
    <property type="entry name" value="Ribosome_Assembly_3"/>
</dbReference>
<dbReference type="GO" id="GO:0030687">
    <property type="term" value="C:preribosome, large subunit precursor"/>
    <property type="evidence" value="ECO:0007669"/>
    <property type="project" value="TreeGrafter"/>
</dbReference>
<comment type="similarity">
    <text evidence="3">Belongs to the RSA3 family.</text>
</comment>
<dbReference type="RefSeq" id="XP_049260992.1">
    <property type="nucleotide sequence ID" value="XM_049409818.1"/>
</dbReference>
<keyword evidence="7" id="KW-0687">Ribonucleoprotein</keyword>
<dbReference type="OrthoDB" id="69550at2759"/>
<evidence type="ECO:0000256" key="2">
    <source>
        <dbReference type="ARBA" id="ARBA00004604"/>
    </source>
</evidence>
<dbReference type="GO" id="GO:0005730">
    <property type="term" value="C:nucleolus"/>
    <property type="evidence" value="ECO:0007669"/>
    <property type="project" value="UniProtKB-SubCell"/>
</dbReference>